<keyword evidence="2" id="KW-0472">Membrane</keyword>
<dbReference type="RefSeq" id="WP_153684626.1">
    <property type="nucleotide sequence ID" value="NZ_WJIF01000004.1"/>
</dbReference>
<dbReference type="InterPro" id="IPR011042">
    <property type="entry name" value="6-blade_b-propeller_TolB-like"/>
</dbReference>
<name>A0A6I2F659_9MICO</name>
<keyword evidence="5" id="KW-1185">Reference proteome</keyword>
<reference evidence="4 5" key="1">
    <citation type="submission" date="2019-10" db="EMBL/GenBank/DDBJ databases">
        <authorList>
            <person name="Nie G."/>
            <person name="Ming H."/>
            <person name="Yi B."/>
        </authorList>
    </citation>
    <scope>NUCLEOTIDE SEQUENCE [LARGE SCALE GENOMIC DNA]</scope>
    <source>
        <strain evidence="4 5">CFH 90414</strain>
    </source>
</reference>
<protein>
    <submittedName>
        <fullName evidence="4">PQQ-dependent sugar dehydrogenase</fullName>
    </submittedName>
</protein>
<sequence>MRRRGVRRTGRSGGGLALRGLALRVLALLVVGPLAATLAACTGGAAPTPSATPAPDGGSSAPSSEPAAPTPEPAPPVLVPSGPVAEIATGLDAPWSVVRLPEGGVLVSERDTARILEVGADGGLRVVAEVPGVVPAGEGGLLGLAFLQGNGERPDLVYAAFTAADDNRVVRMPLTGAPGSLSLGQPEVVLTGIPKAGNHNGGRLAFGPDGFLYVTTGDAGQRDAAQDPASLAGKILRVTEAGAPAPGNPFGTHAWSIGHRNPQGLAWDADGRLWAAEFGQNTWDELNLVTRGANYGWPIVEGQAGDGRFTDPVAQWATSEASPSGLAIVGDSAVLASLRGERLWTVAPLSGVAPAAGRPAIAPTATAWFAGEFGRLRDVVPGPPGELWFLTNNTDGRGSPSAGDDRLLRVGLGGP</sequence>
<evidence type="ECO:0000313" key="5">
    <source>
        <dbReference type="Proteomes" id="UP000431080"/>
    </source>
</evidence>
<dbReference type="EMBL" id="WJIF01000004">
    <property type="protein sequence ID" value="MRG60182.1"/>
    <property type="molecule type" value="Genomic_DNA"/>
</dbReference>
<dbReference type="PANTHER" id="PTHR19328:SF13">
    <property type="entry name" value="HIPL1 PROTEIN"/>
    <property type="match status" value="1"/>
</dbReference>
<feature type="transmembrane region" description="Helical" evidence="2">
    <location>
        <begin position="21"/>
        <end position="40"/>
    </location>
</feature>
<dbReference type="InterPro" id="IPR012938">
    <property type="entry name" value="Glc/Sorbosone_DH"/>
</dbReference>
<evidence type="ECO:0000256" key="1">
    <source>
        <dbReference type="SAM" id="MobiDB-lite"/>
    </source>
</evidence>
<dbReference type="SUPFAM" id="SSF50952">
    <property type="entry name" value="Soluble quinoprotein glucose dehydrogenase"/>
    <property type="match status" value="1"/>
</dbReference>
<feature type="compositionally biased region" description="Low complexity" evidence="1">
    <location>
        <begin position="45"/>
        <end position="67"/>
    </location>
</feature>
<evidence type="ECO:0000259" key="3">
    <source>
        <dbReference type="Pfam" id="PF07995"/>
    </source>
</evidence>
<dbReference type="Proteomes" id="UP000431080">
    <property type="component" value="Unassembled WGS sequence"/>
</dbReference>
<evidence type="ECO:0000313" key="4">
    <source>
        <dbReference type="EMBL" id="MRG60182.1"/>
    </source>
</evidence>
<feature type="compositionally biased region" description="Pro residues" evidence="1">
    <location>
        <begin position="68"/>
        <end position="78"/>
    </location>
</feature>
<accession>A0A6I2F659</accession>
<dbReference type="Pfam" id="PF07995">
    <property type="entry name" value="GSDH"/>
    <property type="match status" value="1"/>
</dbReference>
<gene>
    <name evidence="4" type="ORF">GE115_09925</name>
</gene>
<keyword evidence="2" id="KW-1133">Transmembrane helix</keyword>
<dbReference type="PANTHER" id="PTHR19328">
    <property type="entry name" value="HEDGEHOG-INTERACTING PROTEIN"/>
    <property type="match status" value="1"/>
</dbReference>
<organism evidence="4 5">
    <name type="scientific">Agromyces agglutinans</name>
    <dbReference type="NCBI Taxonomy" id="2662258"/>
    <lineage>
        <taxon>Bacteria</taxon>
        <taxon>Bacillati</taxon>
        <taxon>Actinomycetota</taxon>
        <taxon>Actinomycetes</taxon>
        <taxon>Micrococcales</taxon>
        <taxon>Microbacteriaceae</taxon>
        <taxon>Agromyces</taxon>
    </lineage>
</organism>
<proteinExistence type="predicted"/>
<feature type="region of interest" description="Disordered" evidence="1">
    <location>
        <begin position="45"/>
        <end position="81"/>
    </location>
</feature>
<comment type="caution">
    <text evidence="4">The sequence shown here is derived from an EMBL/GenBank/DDBJ whole genome shotgun (WGS) entry which is preliminary data.</text>
</comment>
<dbReference type="InterPro" id="IPR011041">
    <property type="entry name" value="Quinoprot_gluc/sorb_DH_b-prop"/>
</dbReference>
<keyword evidence="2" id="KW-0812">Transmembrane</keyword>
<dbReference type="Gene3D" id="2.120.10.30">
    <property type="entry name" value="TolB, C-terminal domain"/>
    <property type="match status" value="1"/>
</dbReference>
<evidence type="ECO:0000256" key="2">
    <source>
        <dbReference type="SAM" id="Phobius"/>
    </source>
</evidence>
<feature type="domain" description="Glucose/Sorbosone dehydrogenase" evidence="3">
    <location>
        <begin position="91"/>
        <end position="397"/>
    </location>
</feature>
<dbReference type="AlphaFoldDB" id="A0A6I2F659"/>